<name>A0A437A5M5_ARTFL</name>
<dbReference type="EMBL" id="SAEB01000006">
    <property type="protein sequence ID" value="RVD86419.1"/>
    <property type="molecule type" value="Genomic_DNA"/>
</dbReference>
<dbReference type="Proteomes" id="UP000283090">
    <property type="component" value="Unassembled WGS sequence"/>
</dbReference>
<keyword evidence="3" id="KW-1185">Reference proteome</keyword>
<comment type="caution">
    <text evidence="2">The sequence shown here is derived from an EMBL/GenBank/DDBJ whole genome shotgun (WGS) entry which is preliminary data.</text>
</comment>
<gene>
    <name evidence="2" type="ORF">DFL_004694</name>
</gene>
<reference evidence="2 3" key="1">
    <citation type="submission" date="2019-01" db="EMBL/GenBank/DDBJ databases">
        <title>Intercellular communication is required for trap formation in the nematode-trapping fungus Duddingtonia flagrans.</title>
        <authorList>
            <person name="Youssar L."/>
            <person name="Wernet V."/>
            <person name="Hensel N."/>
            <person name="Hildebrandt H.-G."/>
            <person name="Fischer R."/>
        </authorList>
    </citation>
    <scope>NUCLEOTIDE SEQUENCE [LARGE SCALE GENOMIC DNA]</scope>
    <source>
        <strain evidence="2 3">CBS H-5679</strain>
    </source>
</reference>
<dbReference type="RefSeq" id="XP_067491963.1">
    <property type="nucleotide sequence ID" value="XM_067633833.1"/>
</dbReference>
<dbReference type="PROSITE" id="PS50181">
    <property type="entry name" value="FBOX"/>
    <property type="match status" value="1"/>
</dbReference>
<organism evidence="2 3">
    <name type="scientific">Arthrobotrys flagrans</name>
    <name type="common">Nematode-trapping fungus</name>
    <name type="synonym">Trichothecium flagrans</name>
    <dbReference type="NCBI Taxonomy" id="97331"/>
    <lineage>
        <taxon>Eukaryota</taxon>
        <taxon>Fungi</taxon>
        <taxon>Dikarya</taxon>
        <taxon>Ascomycota</taxon>
        <taxon>Pezizomycotina</taxon>
        <taxon>Orbiliomycetes</taxon>
        <taxon>Orbiliales</taxon>
        <taxon>Orbiliaceae</taxon>
        <taxon>Arthrobotrys</taxon>
    </lineage>
</organism>
<evidence type="ECO:0000313" key="3">
    <source>
        <dbReference type="Proteomes" id="UP000283090"/>
    </source>
</evidence>
<dbReference type="InterPro" id="IPR001810">
    <property type="entry name" value="F-box_dom"/>
</dbReference>
<dbReference type="VEuPathDB" id="FungiDB:DFL_004694"/>
<dbReference type="AlphaFoldDB" id="A0A437A5M5"/>
<protein>
    <recommendedName>
        <fullName evidence="1">F-box domain-containing protein</fullName>
    </recommendedName>
</protein>
<evidence type="ECO:0000259" key="1">
    <source>
        <dbReference type="PROSITE" id="PS50181"/>
    </source>
</evidence>
<proteinExistence type="predicted"/>
<dbReference type="GeneID" id="93587005"/>
<feature type="domain" description="F-box" evidence="1">
    <location>
        <begin position="1"/>
        <end position="50"/>
    </location>
</feature>
<evidence type="ECO:0000313" key="2">
    <source>
        <dbReference type="EMBL" id="RVD86419.1"/>
    </source>
</evidence>
<sequence>MTSLVSLPQELVDMIFNDLTPADLGKVRLLSQDHNARFKGLFRYLIFQNLRIDLRSSCVERLIQFGEKCELASQLQNITVRPRQGEELKALQITPLLTKAFMGLPDIRKIEIDVAYGTGGFGYWKPVIDAVIRSKSKTVEAVSGPRCGIQMSKFKFSALQMKGYQTTFANLKTLDLTLAVQCERADLAEQFWSFIEKIGNNVEDLTVRTTRTSRNTPTPNAHGGYLPKEFNLPKLKALKLVDVAVTPMDLKKLLKNVATEAIVISQCWMRNPKEDWFEVVKHLRYGNFDKIKELRLALSGHYGSDNYDLPNLVIESKGDWRNEGNNCKVTLRSGLSKQYVTHKNLWHEIGATFETDWFWDSLTNSKWTSLRTTRWKRLQTAYETHRSAMAKLGYGYASDIDTYKAAIVQEQYDRTVREIKAEVDSDCEEVE</sequence>
<accession>A0A437A5M5</accession>
<dbReference type="OrthoDB" id="5316529at2759"/>